<dbReference type="InterPro" id="IPR027783">
    <property type="entry name" value="Bacterial_PH-related"/>
</dbReference>
<gene>
    <name evidence="3" type="ORF">GBZ86_00415</name>
</gene>
<feature type="transmembrane region" description="Helical" evidence="1">
    <location>
        <begin position="272"/>
        <end position="292"/>
    </location>
</feature>
<feature type="domain" description="Bacterial Pleckstrin homology" evidence="2">
    <location>
        <begin position="64"/>
        <end position="162"/>
    </location>
</feature>
<comment type="caution">
    <text evidence="3">The sequence shown here is derived from an EMBL/GenBank/DDBJ whole genome shotgun (WGS) entry which is preliminary data.</text>
</comment>
<evidence type="ECO:0000313" key="4">
    <source>
        <dbReference type="Proteomes" id="UP000430345"/>
    </source>
</evidence>
<dbReference type="RefSeq" id="WP_152886688.1">
    <property type="nucleotide sequence ID" value="NZ_WHJC01000002.1"/>
</dbReference>
<dbReference type="Pfam" id="PF10882">
    <property type="entry name" value="bPH_5"/>
    <property type="match status" value="1"/>
</dbReference>
<dbReference type="Proteomes" id="UP000430345">
    <property type="component" value="Unassembled WGS sequence"/>
</dbReference>
<organism evidence="3 4">
    <name type="scientific">Clostridium tarantellae</name>
    <dbReference type="NCBI Taxonomy" id="39493"/>
    <lineage>
        <taxon>Bacteria</taxon>
        <taxon>Bacillati</taxon>
        <taxon>Bacillota</taxon>
        <taxon>Clostridia</taxon>
        <taxon>Eubacteriales</taxon>
        <taxon>Clostridiaceae</taxon>
        <taxon>Clostridium</taxon>
    </lineage>
</organism>
<feature type="transmembrane region" description="Helical" evidence="1">
    <location>
        <begin position="241"/>
        <end position="260"/>
    </location>
</feature>
<dbReference type="AlphaFoldDB" id="A0A6I1MJ97"/>
<protein>
    <recommendedName>
        <fullName evidence="2">Bacterial Pleckstrin homology domain-containing protein</fullName>
    </recommendedName>
</protein>
<dbReference type="OrthoDB" id="1932057at2"/>
<name>A0A6I1MJ97_9CLOT</name>
<feature type="transmembrane region" description="Helical" evidence="1">
    <location>
        <begin position="12"/>
        <end position="29"/>
    </location>
</feature>
<keyword evidence="4" id="KW-1185">Reference proteome</keyword>
<dbReference type="EMBL" id="WHJC01000002">
    <property type="protein sequence ID" value="MPQ42227.1"/>
    <property type="molecule type" value="Genomic_DNA"/>
</dbReference>
<feature type="transmembrane region" description="Helical" evidence="1">
    <location>
        <begin position="186"/>
        <end position="210"/>
    </location>
</feature>
<evidence type="ECO:0000256" key="1">
    <source>
        <dbReference type="SAM" id="Phobius"/>
    </source>
</evidence>
<keyword evidence="1" id="KW-0812">Transmembrane</keyword>
<evidence type="ECO:0000259" key="2">
    <source>
        <dbReference type="Pfam" id="PF10882"/>
    </source>
</evidence>
<proteinExistence type="predicted"/>
<reference evidence="3 4" key="1">
    <citation type="submission" date="2019-10" db="EMBL/GenBank/DDBJ databases">
        <title>The Genome Sequence of Clostridium tarantellae Isolated from Fish Brain.</title>
        <authorList>
            <person name="Bano L."/>
            <person name="Kiel M."/>
            <person name="Sales G."/>
            <person name="Doxey A.C."/>
            <person name="Mansfield M.J."/>
            <person name="Schiavone M."/>
            <person name="Rossetto O."/>
            <person name="Pirazzini M."/>
            <person name="Dobrindt U."/>
            <person name="Montecucco C."/>
        </authorList>
    </citation>
    <scope>NUCLEOTIDE SEQUENCE [LARGE SCALE GENOMIC DNA]</scope>
    <source>
        <strain evidence="3 4">DSM 3997</strain>
    </source>
</reference>
<sequence length="295" mass="34316">MKTYKPKRGYGVIELLIYLILGNALVWLLSSSIEGYLERKIIFLAIIIYNLICLYYIILDFSLVYILDKDKVIIKSFFGLKKIEIPFNEIEGVNIQSKNIKGFKLSGVGKHKYCLGRAVVDKVGIARMFVSNSSDVIYLYTSDISYGISPNNFNEFKEEIFSRGFKEKDFKVKKYNWKEIFKQKNVYIAFIIVSLLIIIIIINPFILYLLGKLPNEMPVTFDAHFIPVVFGTGKQFAFKQMMYGVLNMMLLICMYYAAYFSAKYDKKLACRYIYLSLLSALLFFIIQMQILITYL</sequence>
<feature type="transmembrane region" description="Helical" evidence="1">
    <location>
        <begin position="41"/>
        <end position="67"/>
    </location>
</feature>
<keyword evidence="1" id="KW-0472">Membrane</keyword>
<keyword evidence="1" id="KW-1133">Transmembrane helix</keyword>
<evidence type="ECO:0000313" key="3">
    <source>
        <dbReference type="EMBL" id="MPQ42227.1"/>
    </source>
</evidence>
<accession>A0A6I1MJ97</accession>